<dbReference type="GO" id="GO:0015179">
    <property type="term" value="F:L-amino acid transmembrane transporter activity"/>
    <property type="evidence" value="ECO:0000318"/>
    <property type="project" value="GO_Central"/>
</dbReference>
<dbReference type="eggNOG" id="ENOG502SHM1">
    <property type="taxonomic scope" value="Eukaryota"/>
</dbReference>
<keyword evidence="4 5" id="KW-0472">Membrane</keyword>
<feature type="transmembrane region" description="Helical" evidence="5">
    <location>
        <begin position="220"/>
        <end position="243"/>
    </location>
</feature>
<dbReference type="PANTHER" id="PTHR22950">
    <property type="entry name" value="AMINO ACID TRANSPORTER"/>
    <property type="match status" value="1"/>
</dbReference>
<feature type="transmembrane region" description="Helical" evidence="5">
    <location>
        <begin position="39"/>
        <end position="66"/>
    </location>
</feature>
<dbReference type="InParanoid" id="H3GEH2"/>
<evidence type="ECO:0000256" key="1">
    <source>
        <dbReference type="ARBA" id="ARBA00004141"/>
    </source>
</evidence>
<keyword evidence="8" id="KW-1185">Reference proteome</keyword>
<reference evidence="7" key="2">
    <citation type="submission" date="2015-06" db="UniProtKB">
        <authorList>
            <consortium name="EnsemblProtists"/>
        </authorList>
    </citation>
    <scope>IDENTIFICATION</scope>
    <source>
        <strain evidence="7">Pr102</strain>
    </source>
</reference>
<dbReference type="OMA" id="AFTTCCF"/>
<dbReference type="EnsemblProtists" id="Phyra74055">
    <property type="protein sequence ID" value="Phyra74055"/>
    <property type="gene ID" value="Phyra74055"/>
</dbReference>
<dbReference type="STRING" id="164328.H3GEH2"/>
<evidence type="ECO:0000259" key="6">
    <source>
        <dbReference type="Pfam" id="PF01490"/>
    </source>
</evidence>
<feature type="transmembrane region" description="Helical" evidence="5">
    <location>
        <begin position="187"/>
        <end position="208"/>
    </location>
</feature>
<feature type="transmembrane region" description="Helical" evidence="5">
    <location>
        <begin position="433"/>
        <end position="452"/>
    </location>
</feature>
<evidence type="ECO:0000313" key="7">
    <source>
        <dbReference type="EnsemblProtists" id="Phyra74055"/>
    </source>
</evidence>
<evidence type="ECO:0000256" key="2">
    <source>
        <dbReference type="ARBA" id="ARBA00022692"/>
    </source>
</evidence>
<dbReference type="VEuPathDB" id="FungiDB:KRP22_51"/>
<feature type="transmembrane region" description="Helical" evidence="5">
    <location>
        <begin position="375"/>
        <end position="396"/>
    </location>
</feature>
<keyword evidence="3 5" id="KW-1133">Transmembrane helix</keyword>
<feature type="transmembrane region" description="Helical" evidence="5">
    <location>
        <begin position="146"/>
        <end position="167"/>
    </location>
</feature>
<feature type="transmembrane region" description="Helical" evidence="5">
    <location>
        <begin position="272"/>
        <end position="301"/>
    </location>
</feature>
<dbReference type="Proteomes" id="UP000005238">
    <property type="component" value="Unassembled WGS sequence"/>
</dbReference>
<dbReference type="GO" id="GO:0005774">
    <property type="term" value="C:vacuolar membrane"/>
    <property type="evidence" value="ECO:0000318"/>
    <property type="project" value="GO_Central"/>
</dbReference>
<protein>
    <recommendedName>
        <fullName evidence="6">Amino acid transporter transmembrane domain-containing protein</fullName>
    </recommendedName>
</protein>
<evidence type="ECO:0000256" key="5">
    <source>
        <dbReference type="SAM" id="Phobius"/>
    </source>
</evidence>
<name>H3GEH2_PHYRM</name>
<organism evidence="7 8">
    <name type="scientific">Phytophthora ramorum</name>
    <name type="common">Sudden oak death agent</name>
    <dbReference type="NCBI Taxonomy" id="164328"/>
    <lineage>
        <taxon>Eukaryota</taxon>
        <taxon>Sar</taxon>
        <taxon>Stramenopiles</taxon>
        <taxon>Oomycota</taxon>
        <taxon>Peronosporomycetes</taxon>
        <taxon>Peronosporales</taxon>
        <taxon>Peronosporaceae</taxon>
        <taxon>Phytophthora</taxon>
    </lineage>
</organism>
<feature type="transmembrane region" description="Helical" evidence="5">
    <location>
        <begin position="87"/>
        <end position="107"/>
    </location>
</feature>
<dbReference type="Pfam" id="PF01490">
    <property type="entry name" value="Aa_trans"/>
    <property type="match status" value="1"/>
</dbReference>
<dbReference type="InterPro" id="IPR013057">
    <property type="entry name" value="AA_transpt_TM"/>
</dbReference>
<evidence type="ECO:0000256" key="3">
    <source>
        <dbReference type="ARBA" id="ARBA00022989"/>
    </source>
</evidence>
<feature type="domain" description="Amino acid transporter transmembrane" evidence="6">
    <location>
        <begin position="12"/>
        <end position="451"/>
    </location>
</feature>
<dbReference type="HOGENOM" id="CLU_024289_2_0_1"/>
<dbReference type="EMBL" id="DS566003">
    <property type="status" value="NOT_ANNOTATED_CDS"/>
    <property type="molecule type" value="Genomic_DNA"/>
</dbReference>
<proteinExistence type="predicted"/>
<feature type="transmembrane region" description="Helical" evidence="5">
    <location>
        <begin position="119"/>
        <end position="139"/>
    </location>
</feature>
<dbReference type="AlphaFoldDB" id="H3GEH2"/>
<dbReference type="PANTHER" id="PTHR22950:SF349">
    <property type="entry name" value="AMINO ACID TRANSPORTER TRANSMEMBRANE DOMAIN-CONTAINING PROTEIN"/>
    <property type="match status" value="1"/>
</dbReference>
<dbReference type="VEuPathDB" id="FungiDB:KRP23_7971"/>
<evidence type="ECO:0000313" key="8">
    <source>
        <dbReference type="Proteomes" id="UP000005238"/>
    </source>
</evidence>
<accession>H3GEH2</accession>
<comment type="subcellular location">
    <subcellularLocation>
        <location evidence="1">Membrane</location>
        <topology evidence="1">Multi-pass membrane protein</topology>
    </subcellularLocation>
</comment>
<reference evidence="8" key="1">
    <citation type="journal article" date="2006" name="Science">
        <title>Phytophthora genome sequences uncover evolutionary origins and mechanisms of pathogenesis.</title>
        <authorList>
            <person name="Tyler B.M."/>
            <person name="Tripathy S."/>
            <person name="Zhang X."/>
            <person name="Dehal P."/>
            <person name="Jiang R.H."/>
            <person name="Aerts A."/>
            <person name="Arredondo F.D."/>
            <person name="Baxter L."/>
            <person name="Bensasson D."/>
            <person name="Beynon J.L."/>
            <person name="Chapman J."/>
            <person name="Damasceno C.M."/>
            <person name="Dorrance A.E."/>
            <person name="Dou D."/>
            <person name="Dickerman A.W."/>
            <person name="Dubchak I.L."/>
            <person name="Garbelotto M."/>
            <person name="Gijzen M."/>
            <person name="Gordon S.G."/>
            <person name="Govers F."/>
            <person name="Grunwald N.J."/>
            <person name="Huang W."/>
            <person name="Ivors K.L."/>
            <person name="Jones R.W."/>
            <person name="Kamoun S."/>
            <person name="Krampis K."/>
            <person name="Lamour K.H."/>
            <person name="Lee M.K."/>
            <person name="McDonald W.H."/>
            <person name="Medina M."/>
            <person name="Meijer H.J."/>
            <person name="Nordberg E.K."/>
            <person name="Maclean D.J."/>
            <person name="Ospina-Giraldo M.D."/>
            <person name="Morris P.F."/>
            <person name="Phuntumart V."/>
            <person name="Putnam N.H."/>
            <person name="Rash S."/>
            <person name="Rose J.K."/>
            <person name="Sakihama Y."/>
            <person name="Salamov A.A."/>
            <person name="Savidor A."/>
            <person name="Scheuring C.F."/>
            <person name="Smith B.M."/>
            <person name="Sobral B.W."/>
            <person name="Terry A."/>
            <person name="Torto-Alalibo T.A."/>
            <person name="Win J."/>
            <person name="Xu Z."/>
            <person name="Zhang H."/>
            <person name="Grigoriev I.V."/>
            <person name="Rokhsar D.S."/>
            <person name="Boore J.L."/>
        </authorList>
    </citation>
    <scope>NUCLEOTIDE SEQUENCE [LARGE SCALE GENOMIC DNA]</scope>
    <source>
        <strain evidence="8">Pr102</strain>
    </source>
</reference>
<feature type="transmembrane region" description="Helical" evidence="5">
    <location>
        <begin position="402"/>
        <end position="421"/>
    </location>
</feature>
<dbReference type="GO" id="GO:0003333">
    <property type="term" value="P:amino acid transmembrane transport"/>
    <property type="evidence" value="ECO:0000318"/>
    <property type="project" value="GO_Central"/>
</dbReference>
<evidence type="ECO:0000256" key="4">
    <source>
        <dbReference type="ARBA" id="ARBA00023136"/>
    </source>
</evidence>
<sequence length="489" mass="53155">MGKPFFTMEDAKASFNLFCCVYGIGTLGMPGNFSRAGPALAIVAMAFMAFSNIYGAVAICRVMLLAPTSVKTYGDLGEWAMGKWGRYLTVIAQMGNCLIVPCVFLVLGGTLLDGLYPGAFSTTTWSILMALTVLPVCLVPTLKEGAGAAFAGCMGTLVADVIGIAVVMHGMRGHPTAPSPDLNFKQVVGAFGNLALAYGAGIVIPALQRQHSDPTRMPRVVFVTMAFTTCCFLVLASTAYSSVGCQISGNLLWSIYPQEDTGLTTLGFSSDWGAIVLAYMFMQLHITIAFSVILNPAFYITERFFLGMHQRTPEDIENNLLSYAEAATPNDADHLDKSRVSKRSFISVADNENVHLGEPEAESAEYRGANAIKYVMLRIAIIVLLVIASVVLKDHFADLSDFVGASCITMHSIILPIVFLMKKQWTVMPIWEKVTSVIVTVVCFCLGCYVTYTSGENLFFPDDDGVEFPFCEPEFENTVYYNYTAAHEN</sequence>
<keyword evidence="2 5" id="KW-0812">Transmembrane</keyword>